<dbReference type="AlphaFoldDB" id="A0A9E8HT28"/>
<protein>
    <submittedName>
        <fullName evidence="2">YbaK/EbsC family protein</fullName>
    </submittedName>
</protein>
<dbReference type="Pfam" id="PF04073">
    <property type="entry name" value="tRNA_edit"/>
    <property type="match status" value="1"/>
</dbReference>
<evidence type="ECO:0000259" key="1">
    <source>
        <dbReference type="Pfam" id="PF04073"/>
    </source>
</evidence>
<name>A0A9E8HT28_9ALTE</name>
<dbReference type="Proteomes" id="UP001164472">
    <property type="component" value="Chromosome"/>
</dbReference>
<dbReference type="SUPFAM" id="SSF55826">
    <property type="entry name" value="YbaK/ProRS associated domain"/>
    <property type="match status" value="1"/>
</dbReference>
<dbReference type="InterPro" id="IPR036754">
    <property type="entry name" value="YbaK/aa-tRNA-synt-asso_dom_sf"/>
</dbReference>
<dbReference type="CDD" id="cd04332">
    <property type="entry name" value="YbaK_like"/>
    <property type="match status" value="1"/>
</dbReference>
<evidence type="ECO:0000313" key="3">
    <source>
        <dbReference type="Proteomes" id="UP001164472"/>
    </source>
</evidence>
<dbReference type="KEGG" id="asem:NNL22_01215"/>
<reference evidence="2" key="1">
    <citation type="submission" date="2022-07" db="EMBL/GenBank/DDBJ databases">
        <title>Alkalimarinus sp. nov., isolated from gut of a Alitta virens.</title>
        <authorList>
            <person name="Yang A.I."/>
            <person name="Shin N.-R."/>
        </authorList>
    </citation>
    <scope>NUCLEOTIDE SEQUENCE</scope>
    <source>
        <strain evidence="2">FA028</strain>
    </source>
</reference>
<proteinExistence type="predicted"/>
<dbReference type="Gene3D" id="3.90.960.10">
    <property type="entry name" value="YbaK/aminoacyl-tRNA synthetase-associated domain"/>
    <property type="match status" value="1"/>
</dbReference>
<dbReference type="RefSeq" id="WP_251810913.1">
    <property type="nucleotide sequence ID" value="NZ_CP101527.1"/>
</dbReference>
<evidence type="ECO:0000313" key="2">
    <source>
        <dbReference type="EMBL" id="UZW75254.1"/>
    </source>
</evidence>
<accession>A0A9E8HT28</accession>
<organism evidence="2 3">
    <name type="scientific">Alkalimarinus sediminis</name>
    <dbReference type="NCBI Taxonomy" id="1632866"/>
    <lineage>
        <taxon>Bacteria</taxon>
        <taxon>Pseudomonadati</taxon>
        <taxon>Pseudomonadota</taxon>
        <taxon>Gammaproteobacteria</taxon>
        <taxon>Alteromonadales</taxon>
        <taxon>Alteromonadaceae</taxon>
        <taxon>Alkalimarinus</taxon>
    </lineage>
</organism>
<dbReference type="InterPro" id="IPR007214">
    <property type="entry name" value="YbaK/aa-tRNA-synth-assoc-dom"/>
</dbReference>
<feature type="domain" description="YbaK/aminoacyl-tRNA synthetase-associated" evidence="1">
    <location>
        <begin position="23"/>
        <end position="142"/>
    </location>
</feature>
<gene>
    <name evidence="2" type="ORF">NNL22_01215</name>
</gene>
<dbReference type="EMBL" id="CP101527">
    <property type="protein sequence ID" value="UZW75254.1"/>
    <property type="molecule type" value="Genomic_DNA"/>
</dbReference>
<dbReference type="GO" id="GO:0002161">
    <property type="term" value="F:aminoacyl-tRNA deacylase activity"/>
    <property type="evidence" value="ECO:0007669"/>
    <property type="project" value="InterPro"/>
</dbReference>
<sequence>MAVAATVFDYLQHENILYDVVMHSPTESAAESARESVLPLVDVIKSVILRDGQNRLMAIIPADKCVDIRQINHVMGAHYHLDAESDIDRLFDDCVDGAVPGLGQAYNIPVIWDDALGYEEDVYFEAGDHRELIHLRHDQFLKIMQRWPHGAICRPRTTVQD</sequence>
<keyword evidence="3" id="KW-1185">Reference proteome</keyword>